<dbReference type="RefSeq" id="WP_107202012.1">
    <property type="nucleotide sequence ID" value="NZ_CP015959.1"/>
</dbReference>
<evidence type="ECO:0000313" key="1">
    <source>
        <dbReference type="EMBL" id="MEO1753187.1"/>
    </source>
</evidence>
<reference evidence="2 3" key="1">
    <citation type="journal article" date="2014" name="Genome Announc.">
        <title>Draft Genome Sequence of the Haloacid-Degrading Burkholderia caribensis Strain MBA4.</title>
        <authorList>
            <person name="Pan Y."/>
            <person name="Kong K.F."/>
            <person name="Tsang J.S."/>
        </authorList>
    </citation>
    <scope>NUCLEOTIDE SEQUENCE [LARGE SCALE GENOMIC DNA]</scope>
    <source>
        <strain evidence="2 3">852011</strain>
    </source>
</reference>
<sequence>MKPFEHRYAPGQIHAAWFRCGSAIVALEGTLRLTYRDASLDWLLGDAPKVTVTLCEGDCHVLPYEAFVEVLASGQRAAIARIDTGPRGWPMAATIGRSLVARWLVARWLVARWLVAISRLSGALFRRG</sequence>
<evidence type="ECO:0000313" key="3">
    <source>
        <dbReference type="Proteomes" id="UP000509548"/>
    </source>
</evidence>
<reference evidence="2" key="2">
    <citation type="submission" date="2016-06" db="EMBL/GenBank/DDBJ databases">
        <authorList>
            <person name="Huang P."/>
            <person name="Jiang X."/>
            <person name="Liu X."/>
        </authorList>
    </citation>
    <scope>NUCLEOTIDE SEQUENCE</scope>
    <source>
        <strain evidence="2">852011</strain>
    </source>
</reference>
<dbReference type="EMBL" id="JAYLVJ010000004">
    <property type="protein sequence ID" value="MEO1753187.1"/>
    <property type="molecule type" value="Genomic_DNA"/>
</dbReference>
<dbReference type="AlphaFoldDB" id="A0A9Q6S454"/>
<dbReference type="EMBL" id="CP015959">
    <property type="protein sequence ID" value="QLB64235.1"/>
    <property type="molecule type" value="Genomic_DNA"/>
</dbReference>
<keyword evidence="4" id="KW-1185">Reference proteome</keyword>
<evidence type="ECO:0000313" key="2">
    <source>
        <dbReference type="EMBL" id="QLB64235.1"/>
    </source>
</evidence>
<proteinExistence type="predicted"/>
<dbReference type="Proteomes" id="UP001462961">
    <property type="component" value="Unassembled WGS sequence"/>
</dbReference>
<evidence type="ECO:0000313" key="4">
    <source>
        <dbReference type="Proteomes" id="UP001462961"/>
    </source>
</evidence>
<dbReference type="Proteomes" id="UP000509548">
    <property type="component" value="Chromosome 2"/>
</dbReference>
<organism evidence="2 3">
    <name type="scientific">Paraburkholderia caribensis</name>
    <dbReference type="NCBI Taxonomy" id="75105"/>
    <lineage>
        <taxon>Bacteria</taxon>
        <taxon>Pseudomonadati</taxon>
        <taxon>Pseudomonadota</taxon>
        <taxon>Betaproteobacteria</taxon>
        <taxon>Burkholderiales</taxon>
        <taxon>Burkholderiaceae</taxon>
        <taxon>Paraburkholderia</taxon>
    </lineage>
</organism>
<reference evidence="1 4" key="3">
    <citation type="submission" date="2024-01" db="EMBL/GenBank/DDBJ databases">
        <title>The diversity of rhizobia nodulating Mimosa spp. in eleven states of Brazil covering several biomes is determined by host plant, location, and edaphic factors.</title>
        <authorList>
            <person name="Rouws L."/>
            <person name="Barauna A."/>
            <person name="Beukes C."/>
            <person name="De Faria S.M."/>
            <person name="Gross E."/>
            <person name="Dos Reis Junior F.B."/>
            <person name="Simon M."/>
            <person name="Maluk M."/>
            <person name="Odee D.W."/>
            <person name="Kenicer G."/>
            <person name="Young J.P.W."/>
            <person name="Reis V.M."/>
            <person name="Zilli J."/>
            <person name="James E.K."/>
        </authorList>
    </citation>
    <scope>NUCLEOTIDE SEQUENCE [LARGE SCALE GENOMIC DNA]</scope>
    <source>
        <strain evidence="1 4">JHI1651</strain>
    </source>
</reference>
<gene>
    <name evidence="2" type="ORF">A9O66_17115</name>
    <name evidence="1" type="ORF">VOI32_04510</name>
</gene>
<evidence type="ECO:0008006" key="5">
    <source>
        <dbReference type="Google" id="ProtNLM"/>
    </source>
</evidence>
<accession>A0A9Q6S454</accession>
<protein>
    <recommendedName>
        <fullName evidence="5">DUF2917 domain-containing protein</fullName>
    </recommendedName>
</protein>
<name>A0A9Q6S454_9BURK</name>